<reference evidence="1" key="1">
    <citation type="submission" date="2023-07" db="EMBL/GenBank/DDBJ databases">
        <authorList>
            <consortium name="AG Swart"/>
            <person name="Singh M."/>
            <person name="Singh A."/>
            <person name="Seah K."/>
            <person name="Emmerich C."/>
        </authorList>
    </citation>
    <scope>NUCLEOTIDE SEQUENCE</scope>
    <source>
        <strain evidence="1">DP1</strain>
    </source>
</reference>
<evidence type="ECO:0000313" key="2">
    <source>
        <dbReference type="Proteomes" id="UP001295684"/>
    </source>
</evidence>
<dbReference type="AlphaFoldDB" id="A0AAD2D4U5"/>
<sequence length="245" mass="28689">MESKYQQIHVVMNNAEKTLENKLYGSLYESLGIRRDSRMRVLNWDIFGSCPYFSNSFYKKTKPINLKGVVNLFVDQEKACGRLKDILSTPFVMNISLVTFELERNLNHKHGKWIRSAINLLPRVTNKLHFKGYFLNRNCFRKIIQVGRHIGNIRFTECDINLSGLKLSETLHYSIESISIWFNDNNKSESSEERYLVCKDLLEAMPMTDLIASLEIFKTNSEQIIEELQYFSKYLLFQNLSICAM</sequence>
<gene>
    <name evidence="1" type="ORF">ECRASSUSDP1_LOCUS21010</name>
</gene>
<dbReference type="Proteomes" id="UP001295684">
    <property type="component" value="Unassembled WGS sequence"/>
</dbReference>
<evidence type="ECO:0000313" key="1">
    <source>
        <dbReference type="EMBL" id="CAI2379598.1"/>
    </source>
</evidence>
<proteinExistence type="predicted"/>
<keyword evidence="2" id="KW-1185">Reference proteome</keyword>
<dbReference type="EMBL" id="CAMPGE010021454">
    <property type="protein sequence ID" value="CAI2379598.1"/>
    <property type="molecule type" value="Genomic_DNA"/>
</dbReference>
<protein>
    <submittedName>
        <fullName evidence="1">Uncharacterized protein</fullName>
    </submittedName>
</protein>
<accession>A0AAD2D4U5</accession>
<name>A0AAD2D4U5_EUPCR</name>
<comment type="caution">
    <text evidence="1">The sequence shown here is derived from an EMBL/GenBank/DDBJ whole genome shotgun (WGS) entry which is preliminary data.</text>
</comment>
<organism evidence="1 2">
    <name type="scientific">Euplotes crassus</name>
    <dbReference type="NCBI Taxonomy" id="5936"/>
    <lineage>
        <taxon>Eukaryota</taxon>
        <taxon>Sar</taxon>
        <taxon>Alveolata</taxon>
        <taxon>Ciliophora</taxon>
        <taxon>Intramacronucleata</taxon>
        <taxon>Spirotrichea</taxon>
        <taxon>Hypotrichia</taxon>
        <taxon>Euplotida</taxon>
        <taxon>Euplotidae</taxon>
        <taxon>Moneuplotes</taxon>
    </lineage>
</organism>